<feature type="transmembrane region" description="Helical" evidence="9">
    <location>
        <begin position="251"/>
        <end position="270"/>
    </location>
</feature>
<dbReference type="RefSeq" id="WP_121020721.1">
    <property type="nucleotide sequence ID" value="NZ_RCCE01000001.1"/>
</dbReference>
<dbReference type="GO" id="GO:0005886">
    <property type="term" value="C:plasma membrane"/>
    <property type="evidence" value="ECO:0007669"/>
    <property type="project" value="UniProtKB-SubCell"/>
</dbReference>
<dbReference type="PANTHER" id="PTHR32507:SF8">
    <property type="entry name" value="CNH1P"/>
    <property type="match status" value="1"/>
</dbReference>
<keyword evidence="12" id="KW-1185">Reference proteome</keyword>
<feature type="domain" description="Cation/H+ exchanger transmembrane" evidence="10">
    <location>
        <begin position="30"/>
        <end position="398"/>
    </location>
</feature>
<evidence type="ECO:0000313" key="12">
    <source>
        <dbReference type="Proteomes" id="UP000269157"/>
    </source>
</evidence>
<evidence type="ECO:0000256" key="3">
    <source>
        <dbReference type="ARBA" id="ARBA00022449"/>
    </source>
</evidence>
<feature type="transmembrane region" description="Helical" evidence="9">
    <location>
        <begin position="226"/>
        <end position="245"/>
    </location>
</feature>
<evidence type="ECO:0000256" key="2">
    <source>
        <dbReference type="ARBA" id="ARBA00022448"/>
    </source>
</evidence>
<dbReference type="Proteomes" id="UP000269157">
    <property type="component" value="Unassembled WGS sequence"/>
</dbReference>
<dbReference type="InterPro" id="IPR038770">
    <property type="entry name" value="Na+/solute_symporter_sf"/>
</dbReference>
<feature type="transmembrane region" description="Helical" evidence="9">
    <location>
        <begin position="343"/>
        <end position="361"/>
    </location>
</feature>
<name>A0A497WTF1_9RHOB</name>
<evidence type="ECO:0000259" key="10">
    <source>
        <dbReference type="Pfam" id="PF00999"/>
    </source>
</evidence>
<dbReference type="GO" id="GO:1902600">
    <property type="term" value="P:proton transmembrane transport"/>
    <property type="evidence" value="ECO:0007669"/>
    <property type="project" value="InterPro"/>
</dbReference>
<protein>
    <submittedName>
        <fullName evidence="11">Sodium/proton antiporter (CPA1 family)</fullName>
    </submittedName>
</protein>
<dbReference type="EMBL" id="RCCE01000001">
    <property type="protein sequence ID" value="RLJ59939.1"/>
    <property type="molecule type" value="Genomic_DNA"/>
</dbReference>
<keyword evidence="2" id="KW-0813">Transport</keyword>
<feature type="transmembrane region" description="Helical" evidence="9">
    <location>
        <begin position="6"/>
        <end position="25"/>
    </location>
</feature>
<keyword evidence="7" id="KW-0406">Ion transport</keyword>
<comment type="caution">
    <text evidence="11">The sequence shown here is derived from an EMBL/GenBank/DDBJ whole genome shotgun (WGS) entry which is preliminary data.</text>
</comment>
<keyword evidence="4" id="KW-1003">Cell membrane</keyword>
<proteinExistence type="predicted"/>
<dbReference type="GO" id="GO:0015297">
    <property type="term" value="F:antiporter activity"/>
    <property type="evidence" value="ECO:0007669"/>
    <property type="project" value="UniProtKB-KW"/>
</dbReference>
<evidence type="ECO:0000256" key="7">
    <source>
        <dbReference type="ARBA" id="ARBA00023065"/>
    </source>
</evidence>
<feature type="transmembrane region" description="Helical" evidence="9">
    <location>
        <begin position="312"/>
        <end position="331"/>
    </location>
</feature>
<dbReference type="Gene3D" id="1.20.1530.20">
    <property type="match status" value="1"/>
</dbReference>
<dbReference type="InterPro" id="IPR006153">
    <property type="entry name" value="Cation/H_exchanger_TM"/>
</dbReference>
<evidence type="ECO:0000256" key="4">
    <source>
        <dbReference type="ARBA" id="ARBA00022475"/>
    </source>
</evidence>
<keyword evidence="8 9" id="KW-0472">Membrane</keyword>
<feature type="transmembrane region" description="Helical" evidence="9">
    <location>
        <begin position="282"/>
        <end position="300"/>
    </location>
</feature>
<evidence type="ECO:0000256" key="1">
    <source>
        <dbReference type="ARBA" id="ARBA00004651"/>
    </source>
</evidence>
<sequence>MDATHWSTDLILLAVLAGVFLYSLLTNAIAKSIVTLPIIFMAMGYIISRPIEASAEPEILNEGKRLLAEITLVLVLFSDASHVRLKTLRKNFSVPLRMLVIGLPLTVGLGMLVAYILNPESGLAMALLTAAVLTPTDAALGQTVVSSPDVPEELRQTINVESGLNDGLVLPFVLFGAIMASAGMEGADTDGLAFAAVLQVVLGPIVGIAFGWGFAKAMDVAQNRNLMAEAAGGVAFLAVAFSAFIGSEIVGGNGFIAAFVAGMAFGNTYKHEIHFIGEFMEGVGQLLTMFAFLVFGALLLPDGLEHMTWKAVVLAVLFLTIVRMLPIWLSLLGTGLALHEKLFLGWFGPRGLASILFTLIMMDEFEFPGEQELLACVSMTVFLSIILHGVSAAPLSKWIGHAARDKSDVTGETDG</sequence>
<evidence type="ECO:0000256" key="5">
    <source>
        <dbReference type="ARBA" id="ARBA00022692"/>
    </source>
</evidence>
<keyword evidence="6 9" id="KW-1133">Transmembrane helix</keyword>
<dbReference type="AlphaFoldDB" id="A0A497WTF1"/>
<feature type="transmembrane region" description="Helical" evidence="9">
    <location>
        <begin position="97"/>
        <end position="117"/>
    </location>
</feature>
<accession>A0A497WTF1</accession>
<dbReference type="PANTHER" id="PTHR32507">
    <property type="entry name" value="NA(+)/H(+) ANTIPORTER 1"/>
    <property type="match status" value="1"/>
</dbReference>
<keyword evidence="5 9" id="KW-0812">Transmembrane</keyword>
<evidence type="ECO:0000256" key="8">
    <source>
        <dbReference type="ARBA" id="ARBA00023136"/>
    </source>
</evidence>
<evidence type="ECO:0000256" key="9">
    <source>
        <dbReference type="SAM" id="Phobius"/>
    </source>
</evidence>
<reference evidence="11 12" key="1">
    <citation type="submission" date="2018-10" db="EMBL/GenBank/DDBJ databases">
        <title>Genomic Encyclopedia of Archaeal and Bacterial Type Strains, Phase II (KMG-II): from individual species to whole genera.</title>
        <authorList>
            <person name="Goeker M."/>
        </authorList>
    </citation>
    <scope>NUCLEOTIDE SEQUENCE [LARGE SCALE GENOMIC DNA]</scope>
    <source>
        <strain evidence="11 12">DSM 29466</strain>
    </source>
</reference>
<feature type="transmembrane region" description="Helical" evidence="9">
    <location>
        <begin position="192"/>
        <end position="214"/>
    </location>
</feature>
<feature type="transmembrane region" description="Helical" evidence="9">
    <location>
        <begin position="373"/>
        <end position="395"/>
    </location>
</feature>
<organism evidence="11 12">
    <name type="scientific">Litoreibacter meonggei</name>
    <dbReference type="NCBI Taxonomy" id="1049199"/>
    <lineage>
        <taxon>Bacteria</taxon>
        <taxon>Pseudomonadati</taxon>
        <taxon>Pseudomonadota</taxon>
        <taxon>Alphaproteobacteria</taxon>
        <taxon>Rhodobacterales</taxon>
        <taxon>Roseobacteraceae</taxon>
        <taxon>Litoreibacter</taxon>
    </lineage>
</organism>
<keyword evidence="3" id="KW-0050">Antiport</keyword>
<evidence type="ECO:0000256" key="6">
    <source>
        <dbReference type="ARBA" id="ARBA00022989"/>
    </source>
</evidence>
<dbReference type="Pfam" id="PF00999">
    <property type="entry name" value="Na_H_Exchanger"/>
    <property type="match status" value="1"/>
</dbReference>
<comment type="subcellular location">
    <subcellularLocation>
        <location evidence="1">Cell membrane</location>
        <topology evidence="1">Multi-pass membrane protein</topology>
    </subcellularLocation>
</comment>
<dbReference type="OrthoDB" id="9810860at2"/>
<gene>
    <name evidence="11" type="ORF">BCF46_0129</name>
</gene>
<evidence type="ECO:0000313" key="11">
    <source>
        <dbReference type="EMBL" id="RLJ59939.1"/>
    </source>
</evidence>